<proteinExistence type="predicted"/>
<evidence type="ECO:0000313" key="2">
    <source>
        <dbReference type="EMBL" id="KAK1124711.1"/>
    </source>
</evidence>
<keyword evidence="3" id="KW-1185">Reference proteome</keyword>
<feature type="region of interest" description="Disordered" evidence="1">
    <location>
        <begin position="101"/>
        <end position="129"/>
    </location>
</feature>
<organism evidence="2 3">
    <name type="scientific">Melipona bicolor</name>
    <dbReference type="NCBI Taxonomy" id="60889"/>
    <lineage>
        <taxon>Eukaryota</taxon>
        <taxon>Metazoa</taxon>
        <taxon>Ecdysozoa</taxon>
        <taxon>Arthropoda</taxon>
        <taxon>Hexapoda</taxon>
        <taxon>Insecta</taxon>
        <taxon>Pterygota</taxon>
        <taxon>Neoptera</taxon>
        <taxon>Endopterygota</taxon>
        <taxon>Hymenoptera</taxon>
        <taxon>Apocrita</taxon>
        <taxon>Aculeata</taxon>
        <taxon>Apoidea</taxon>
        <taxon>Anthophila</taxon>
        <taxon>Apidae</taxon>
        <taxon>Melipona</taxon>
    </lineage>
</organism>
<feature type="compositionally biased region" description="Basic and acidic residues" evidence="1">
    <location>
        <begin position="110"/>
        <end position="129"/>
    </location>
</feature>
<accession>A0AA40FTI3</accession>
<evidence type="ECO:0000256" key="1">
    <source>
        <dbReference type="SAM" id="MobiDB-lite"/>
    </source>
</evidence>
<dbReference type="Proteomes" id="UP001177670">
    <property type="component" value="Unassembled WGS sequence"/>
</dbReference>
<reference evidence="2" key="1">
    <citation type="submission" date="2021-10" db="EMBL/GenBank/DDBJ databases">
        <title>Melipona bicolor Genome sequencing and assembly.</title>
        <authorList>
            <person name="Araujo N.S."/>
            <person name="Arias M.C."/>
        </authorList>
    </citation>
    <scope>NUCLEOTIDE SEQUENCE</scope>
    <source>
        <strain evidence="2">USP_2M_L1-L4_2017</strain>
        <tissue evidence="2">Whole body</tissue>
    </source>
</reference>
<sequence>MNDFSFLAPELQCGCSSFRRIATVNSRRKAASNSMRPSVSDPIGYSPVKIQPIRITEEITRSSSTNWWSNWGRFQVTETKIDKSDPSGCSSDFGLHVAKLGEVRGGGQGTKDETGGKTASERFSRRFTG</sequence>
<evidence type="ECO:0000313" key="3">
    <source>
        <dbReference type="Proteomes" id="UP001177670"/>
    </source>
</evidence>
<dbReference type="AlphaFoldDB" id="A0AA40FTI3"/>
<comment type="caution">
    <text evidence="2">The sequence shown here is derived from an EMBL/GenBank/DDBJ whole genome shotgun (WGS) entry which is preliminary data.</text>
</comment>
<name>A0AA40FTI3_9HYME</name>
<gene>
    <name evidence="2" type="ORF">K0M31_006075</name>
</gene>
<protein>
    <submittedName>
        <fullName evidence="2">Uncharacterized protein</fullName>
    </submittedName>
</protein>
<dbReference type="EMBL" id="JAHYIQ010000017">
    <property type="protein sequence ID" value="KAK1124711.1"/>
    <property type="molecule type" value="Genomic_DNA"/>
</dbReference>